<evidence type="ECO:0000259" key="3">
    <source>
        <dbReference type="Pfam" id="PF26109"/>
    </source>
</evidence>
<dbReference type="InterPro" id="IPR059019">
    <property type="entry name" value="WHD_CapW"/>
</dbReference>
<dbReference type="EMBL" id="JAGFNY010000001">
    <property type="protein sequence ID" value="MBW7569313.1"/>
    <property type="molecule type" value="Genomic_DNA"/>
</dbReference>
<evidence type="ECO:0000313" key="5">
    <source>
        <dbReference type="Proteomes" id="UP000731465"/>
    </source>
</evidence>
<evidence type="ECO:0008006" key="6">
    <source>
        <dbReference type="Google" id="ProtNLM"/>
    </source>
</evidence>
<keyword evidence="5" id="KW-1185">Reference proteome</keyword>
<dbReference type="InterPro" id="IPR016634">
    <property type="entry name" value="CapW-like"/>
</dbReference>
<proteinExistence type="predicted"/>
<gene>
    <name evidence="4" type="ORF">J5V48_00185</name>
</gene>
<dbReference type="Pfam" id="PF13280">
    <property type="entry name" value="WYL"/>
    <property type="match status" value="1"/>
</dbReference>
<feature type="domain" description="DNA-binding transcriptional repressor CapW winged helix-turn-helix" evidence="3">
    <location>
        <begin position="27"/>
        <end position="100"/>
    </location>
</feature>
<comment type="caution">
    <text evidence="4">The sequence shown here is derived from an EMBL/GenBank/DDBJ whole genome shotgun (WGS) entry which is preliminary data.</text>
</comment>
<dbReference type="InterPro" id="IPR026881">
    <property type="entry name" value="WYL_dom"/>
</dbReference>
<dbReference type="PROSITE" id="PS52050">
    <property type="entry name" value="WYL"/>
    <property type="match status" value="1"/>
</dbReference>
<feature type="domain" description="DNA-binding transcriptional repressor CapW C-terminal dimerisation" evidence="2">
    <location>
        <begin position="255"/>
        <end position="322"/>
    </location>
</feature>
<organism evidence="4 5">
    <name type="scientific">Succinivibrio faecicola</name>
    <dbReference type="NCBI Taxonomy" id="2820300"/>
    <lineage>
        <taxon>Bacteria</taxon>
        <taxon>Pseudomonadati</taxon>
        <taxon>Pseudomonadota</taxon>
        <taxon>Gammaproteobacteria</taxon>
        <taxon>Aeromonadales</taxon>
        <taxon>Succinivibrionaceae</taxon>
        <taxon>Succinivibrio</taxon>
    </lineage>
</organism>
<dbReference type="Pfam" id="PF26109">
    <property type="entry name" value="WHD_BrxR"/>
    <property type="match status" value="1"/>
</dbReference>
<dbReference type="InterPro" id="IPR059020">
    <property type="entry name" value="CapW_CTD"/>
</dbReference>
<feature type="domain" description="WYL" evidence="1">
    <location>
        <begin position="152"/>
        <end position="214"/>
    </location>
</feature>
<dbReference type="RefSeq" id="WP_219935719.1">
    <property type="nucleotide sequence ID" value="NZ_JAGFNY010000001.1"/>
</dbReference>
<dbReference type="PIRSF" id="PIRSF015558">
    <property type="entry name" value="Txn_reg_DeoR_prd"/>
    <property type="match status" value="1"/>
</dbReference>
<evidence type="ECO:0000313" key="4">
    <source>
        <dbReference type="EMBL" id="MBW7569313.1"/>
    </source>
</evidence>
<dbReference type="Proteomes" id="UP000731465">
    <property type="component" value="Unassembled WGS sequence"/>
</dbReference>
<reference evidence="4 5" key="1">
    <citation type="submission" date="2021-03" db="EMBL/GenBank/DDBJ databases">
        <title>Succinivibrio sp. nov. isolated from feces of cow.</title>
        <authorList>
            <person name="Choi J.-Y."/>
        </authorList>
    </citation>
    <scope>NUCLEOTIDE SEQUENCE [LARGE SCALE GENOMIC DNA]</scope>
    <source>
        <strain evidence="4 5">AGMB01872</strain>
    </source>
</reference>
<dbReference type="Pfam" id="PF26107">
    <property type="entry name" value="BrxR_CTD"/>
    <property type="match status" value="1"/>
</dbReference>
<protein>
    <recommendedName>
        <fullName evidence="6">WYL domain-containing protein</fullName>
    </recommendedName>
</protein>
<sequence>MARPKKIASLVKDDKKTCTAANKWSRLRRIEFIDFRLCVDGKINRADLVSFFNISVPQASLDLSYYRELVEKAKPSRTNLIYDKHLKVYVRADDFIPIFPNRCSPETFFSDLKMVSTNQLDADRCFFGFTPDVGVASLHNPRRIVSPEIMCNLIDAMRAHLVLHIVYSSVSSNKKDDYLIAPHSFGFNGLRWHVRAYCYDSHTYKDYVLTRIVSTEKPRTAAPSDRFPDPIGNGFKEIGTGGKDDKDWNEIVVFKLKANPALDEGSRRGIEMDYGIEKDGILEYEVKKALGFYALRNLMVAKEFKALPDYERHLVLINEDEVYEKLGLNNKK</sequence>
<accession>A0ABS7DDH0</accession>
<evidence type="ECO:0000259" key="1">
    <source>
        <dbReference type="Pfam" id="PF13280"/>
    </source>
</evidence>
<evidence type="ECO:0000259" key="2">
    <source>
        <dbReference type="Pfam" id="PF26107"/>
    </source>
</evidence>
<name>A0ABS7DDH0_9GAMM</name>